<organism evidence="2">
    <name type="scientific">marine sediment metagenome</name>
    <dbReference type="NCBI Taxonomy" id="412755"/>
    <lineage>
        <taxon>unclassified sequences</taxon>
        <taxon>metagenomes</taxon>
        <taxon>ecological metagenomes</taxon>
    </lineage>
</organism>
<feature type="region of interest" description="Disordered" evidence="1">
    <location>
        <begin position="1"/>
        <end position="30"/>
    </location>
</feature>
<sequence>MENEEKPKTSLVDVDPSSLPEVESQRKDLTDYEKHRLNKAKIESMEIIRIPSKYAKAEDGMVHVLRVIGEVVEVVEVEDNEKNITKIEIRPTELFNLIEDENGDLEGYPKAEDSNWGKLKKAVGGITNPKEIIGKELPMKIVESKGTKFLGFMY</sequence>
<reference evidence="2" key="1">
    <citation type="journal article" date="2015" name="Nature">
        <title>Complex archaea that bridge the gap between prokaryotes and eukaryotes.</title>
        <authorList>
            <person name="Spang A."/>
            <person name="Saw J.H."/>
            <person name="Jorgensen S.L."/>
            <person name="Zaremba-Niedzwiedzka K."/>
            <person name="Martijn J."/>
            <person name="Lind A.E."/>
            <person name="van Eijk R."/>
            <person name="Schleper C."/>
            <person name="Guy L."/>
            <person name="Ettema T.J."/>
        </authorList>
    </citation>
    <scope>NUCLEOTIDE SEQUENCE</scope>
</reference>
<gene>
    <name evidence="2" type="ORF">LCGC14_0439330</name>
</gene>
<dbReference type="AlphaFoldDB" id="A0A0F9SKX7"/>
<comment type="caution">
    <text evidence="2">The sequence shown here is derived from an EMBL/GenBank/DDBJ whole genome shotgun (WGS) entry which is preliminary data.</text>
</comment>
<dbReference type="EMBL" id="LAZR01000422">
    <property type="protein sequence ID" value="KKN69630.1"/>
    <property type="molecule type" value="Genomic_DNA"/>
</dbReference>
<accession>A0A0F9SKX7</accession>
<evidence type="ECO:0000256" key="1">
    <source>
        <dbReference type="SAM" id="MobiDB-lite"/>
    </source>
</evidence>
<proteinExistence type="predicted"/>
<evidence type="ECO:0000313" key="2">
    <source>
        <dbReference type="EMBL" id="KKN69630.1"/>
    </source>
</evidence>
<name>A0A0F9SKX7_9ZZZZ</name>
<protein>
    <submittedName>
        <fullName evidence="2">Uncharacterized protein</fullName>
    </submittedName>
</protein>